<evidence type="ECO:0000313" key="4">
    <source>
        <dbReference type="EMBL" id="KAK8074280.1"/>
    </source>
</evidence>
<accession>A0ABR1VSP9</accession>
<protein>
    <submittedName>
        <fullName evidence="4">Uncharacterized protein</fullName>
    </submittedName>
</protein>
<reference evidence="4 5" key="1">
    <citation type="submission" date="2023-01" db="EMBL/GenBank/DDBJ databases">
        <title>Analysis of 21 Apiospora genomes using comparative genomics revels a genus with tremendous synthesis potential of carbohydrate active enzymes and secondary metabolites.</title>
        <authorList>
            <person name="Sorensen T."/>
        </authorList>
    </citation>
    <scope>NUCLEOTIDE SEQUENCE [LARGE SCALE GENOMIC DNA]</scope>
    <source>
        <strain evidence="4 5">CBS 135458</strain>
    </source>
</reference>
<feature type="transmembrane region" description="Helical" evidence="3">
    <location>
        <begin position="29"/>
        <end position="51"/>
    </location>
</feature>
<dbReference type="EMBL" id="JAQQWL010000005">
    <property type="protein sequence ID" value="KAK8074280.1"/>
    <property type="molecule type" value="Genomic_DNA"/>
</dbReference>
<evidence type="ECO:0000256" key="3">
    <source>
        <dbReference type="SAM" id="Phobius"/>
    </source>
</evidence>
<dbReference type="PANTHER" id="PTHR33365">
    <property type="entry name" value="YALI0B05434P"/>
    <property type="match status" value="1"/>
</dbReference>
<organism evidence="4 5">
    <name type="scientific">Apiospora phragmitis</name>
    <dbReference type="NCBI Taxonomy" id="2905665"/>
    <lineage>
        <taxon>Eukaryota</taxon>
        <taxon>Fungi</taxon>
        <taxon>Dikarya</taxon>
        <taxon>Ascomycota</taxon>
        <taxon>Pezizomycotina</taxon>
        <taxon>Sordariomycetes</taxon>
        <taxon>Xylariomycetidae</taxon>
        <taxon>Amphisphaeriales</taxon>
        <taxon>Apiosporaceae</taxon>
        <taxon>Apiospora</taxon>
    </lineage>
</organism>
<dbReference type="Pfam" id="PF11807">
    <property type="entry name" value="UstYa"/>
    <property type="match status" value="1"/>
</dbReference>
<dbReference type="RefSeq" id="XP_066718755.1">
    <property type="nucleotide sequence ID" value="XM_066856588.1"/>
</dbReference>
<evidence type="ECO:0000256" key="1">
    <source>
        <dbReference type="ARBA" id="ARBA00004685"/>
    </source>
</evidence>
<comment type="similarity">
    <text evidence="2">Belongs to the ustYa family.</text>
</comment>
<dbReference type="InterPro" id="IPR021765">
    <property type="entry name" value="UstYa-like"/>
</dbReference>
<gene>
    <name evidence="4" type="ORF">PG994_005179</name>
</gene>
<dbReference type="GeneID" id="92089651"/>
<keyword evidence="3" id="KW-0812">Transmembrane</keyword>
<keyword evidence="5" id="KW-1185">Reference proteome</keyword>
<name>A0ABR1VSP9_9PEZI</name>
<keyword evidence="3" id="KW-0472">Membrane</keyword>
<proteinExistence type="inferred from homology"/>
<evidence type="ECO:0000313" key="5">
    <source>
        <dbReference type="Proteomes" id="UP001480595"/>
    </source>
</evidence>
<comment type="caution">
    <text evidence="4">The sequence shown here is derived from an EMBL/GenBank/DDBJ whole genome shotgun (WGS) entry which is preliminary data.</text>
</comment>
<keyword evidence="3" id="KW-1133">Transmembrane helix</keyword>
<evidence type="ECO:0000256" key="2">
    <source>
        <dbReference type="ARBA" id="ARBA00035112"/>
    </source>
</evidence>
<comment type="pathway">
    <text evidence="1">Mycotoxin biosynthesis.</text>
</comment>
<dbReference type="Proteomes" id="UP001480595">
    <property type="component" value="Unassembled WGS sequence"/>
</dbReference>
<dbReference type="PANTHER" id="PTHR33365:SF4">
    <property type="entry name" value="CYCLOCHLOROTINE BIOSYNTHESIS PROTEIN O"/>
    <property type="match status" value="1"/>
</dbReference>
<sequence length="244" mass="27552">MPESSYLQVPGDDINTIDYTKHTIQEPPWLPLISFAAGCLVTYLIATYASVSGAAHASGNLEEPFPQFAPEIFQAKPALMEAPSEENQRFWDALVPIGRGFVNVSSPEVYRLLRGIPTESGVDRYSVAMYHQLHCLGLVRAHFWKLIADMSEPSWTDAVREEAVQHMLRDRHPQHCFAYLVQSILCSADLTIEWARHREGVSGDEVDGWGVPHQCKDPEAIRSWMEENHGPVVQGHNYSSRRLR</sequence>